<reference evidence="1 2" key="1">
    <citation type="submission" date="2020-04" db="EMBL/GenBank/DDBJ databases">
        <authorList>
            <person name="De Canck E."/>
        </authorList>
    </citation>
    <scope>NUCLEOTIDE SEQUENCE [LARGE SCALE GENOMIC DNA]</scope>
    <source>
        <strain evidence="1 2">LMG 3441</strain>
    </source>
</reference>
<dbReference type="InterPro" id="IPR008727">
    <property type="entry name" value="PAAR_motif"/>
</dbReference>
<dbReference type="CDD" id="cd14743">
    <property type="entry name" value="PAAR_CT_1"/>
    <property type="match status" value="1"/>
</dbReference>
<evidence type="ECO:0000313" key="2">
    <source>
        <dbReference type="Proteomes" id="UP000494269"/>
    </source>
</evidence>
<dbReference type="EMBL" id="CADIJQ010000001">
    <property type="protein sequence ID" value="CAB3659947.1"/>
    <property type="molecule type" value="Genomic_DNA"/>
</dbReference>
<accession>A0A6S6Z4E3</accession>
<dbReference type="Proteomes" id="UP000494269">
    <property type="component" value="Unassembled WGS sequence"/>
</dbReference>
<evidence type="ECO:0000313" key="1">
    <source>
        <dbReference type="EMBL" id="CAB3659947.1"/>
    </source>
</evidence>
<dbReference type="Pfam" id="PF05488">
    <property type="entry name" value="PAAR_motif"/>
    <property type="match status" value="1"/>
</dbReference>
<organism evidence="1 2">
    <name type="scientific">Achromobacter kerstersii</name>
    <dbReference type="NCBI Taxonomy" id="1353890"/>
    <lineage>
        <taxon>Bacteria</taxon>
        <taxon>Pseudomonadati</taxon>
        <taxon>Pseudomonadota</taxon>
        <taxon>Betaproteobacteria</taxon>
        <taxon>Burkholderiales</taxon>
        <taxon>Alcaligenaceae</taxon>
        <taxon>Achromobacter</taxon>
    </lineage>
</organism>
<dbReference type="Gene3D" id="2.60.200.60">
    <property type="match status" value="2"/>
</dbReference>
<keyword evidence="2" id="KW-1185">Reference proteome</keyword>
<gene>
    <name evidence="1" type="ORF">LMG3441_00505</name>
</gene>
<protein>
    <submittedName>
        <fullName evidence="1">Uncharacterized protein</fullName>
    </submittedName>
</protein>
<name>A0A6S6Z4E3_9BURK</name>
<sequence>MANFEWLPNIEANLIEASLIEANLIAPNLIAAIPISATLIKGAPMIPVALVGHAHACPLHGPGSIVSGASTAAINGRPIARVGDRISCGAVIVSGSASATIEGQPVARQGDTTSHGGTLIEGDANWLSA</sequence>
<proteinExistence type="predicted"/>
<dbReference type="AlphaFoldDB" id="A0A6S6Z4E3"/>